<proteinExistence type="predicted"/>
<gene>
    <name evidence="1" type="ORF">I4I81_12075</name>
</gene>
<comment type="caution">
    <text evidence="1">The sequence shown here is derived from an EMBL/GenBank/DDBJ whole genome shotgun (WGS) entry which is preliminary data.</text>
</comment>
<sequence>MEQPYTTPEYQRCGLAAAGLAALRAEHPGFAWHTLGGHLADSRAFWAAVGAGVEGGYQQRYVCVHVSPGG</sequence>
<evidence type="ECO:0000313" key="2">
    <source>
        <dbReference type="Proteomes" id="UP000694287"/>
    </source>
</evidence>
<name>A0ABS6URY3_9PSEU</name>
<protein>
    <recommendedName>
        <fullName evidence="3">GNAT family N-acetyltransferase</fullName>
    </recommendedName>
</protein>
<dbReference type="EMBL" id="JADQDK010000001">
    <property type="protein sequence ID" value="MBW0134990.1"/>
    <property type="molecule type" value="Genomic_DNA"/>
</dbReference>
<accession>A0ABS6URY3</accession>
<evidence type="ECO:0008006" key="3">
    <source>
        <dbReference type="Google" id="ProtNLM"/>
    </source>
</evidence>
<reference evidence="1 2" key="1">
    <citation type="submission" date="2020-11" db="EMBL/GenBank/DDBJ databases">
        <title>Pseudonocardia abyssalis sp. nov. and Pseudonocardia oceani sp. nov., description and phylogenomic analysis of two novel actinomycetes isolated from the deep Southern Ocean.</title>
        <authorList>
            <person name="Parra J."/>
        </authorList>
    </citation>
    <scope>NUCLEOTIDE SEQUENCE [LARGE SCALE GENOMIC DNA]</scope>
    <source>
        <strain evidence="1 2">KRD-168</strain>
    </source>
</reference>
<evidence type="ECO:0000313" key="1">
    <source>
        <dbReference type="EMBL" id="MBW0134990.1"/>
    </source>
</evidence>
<organism evidence="1 2">
    <name type="scientific">Pseudonocardia abyssalis</name>
    <dbReference type="NCBI Taxonomy" id="2792008"/>
    <lineage>
        <taxon>Bacteria</taxon>
        <taxon>Bacillati</taxon>
        <taxon>Actinomycetota</taxon>
        <taxon>Actinomycetes</taxon>
        <taxon>Pseudonocardiales</taxon>
        <taxon>Pseudonocardiaceae</taxon>
        <taxon>Pseudonocardia</taxon>
    </lineage>
</organism>
<dbReference type="Proteomes" id="UP000694287">
    <property type="component" value="Unassembled WGS sequence"/>
</dbReference>
<keyword evidence="2" id="KW-1185">Reference proteome</keyword>